<name>A0A553GYV2_9PSED</name>
<comment type="caution">
    <text evidence="1">The sequence shown here is derived from an EMBL/GenBank/DDBJ whole genome shotgun (WGS) entry which is preliminary data.</text>
</comment>
<accession>A0A553GYV2</accession>
<gene>
    <name evidence="1" type="ORF">FM069_11750</name>
</gene>
<dbReference type="Pfam" id="PF06041">
    <property type="entry name" value="DUF924"/>
    <property type="match status" value="1"/>
</dbReference>
<evidence type="ECO:0000313" key="1">
    <source>
        <dbReference type="EMBL" id="TRX74673.1"/>
    </source>
</evidence>
<dbReference type="InterPro" id="IPR010323">
    <property type="entry name" value="DUF924"/>
</dbReference>
<dbReference type="Gene3D" id="1.25.40.10">
    <property type="entry name" value="Tetratricopeptide repeat domain"/>
    <property type="match status" value="1"/>
</dbReference>
<protein>
    <submittedName>
        <fullName evidence="1">DUF924 domain-containing protein</fullName>
    </submittedName>
</protein>
<dbReference type="Gene3D" id="1.20.58.320">
    <property type="entry name" value="TPR-like"/>
    <property type="match status" value="1"/>
</dbReference>
<sequence length="205" mass="22576">MAAPWQPLLDAWFGEPLAGAGSQPAAARIAAAQGSLWFGYRDAQDHEMAQRFGTQVEQALAGGLEDWAGQPEGWLALLLSLDQLPRMIHRGTPRAFAGDARAREVLEAGLANGLDRRLPPIARVFAYLVLEHAEDRAAQRRAVAAFTALSREQGDAEPFADYLDYAERHARVIERFGRFPHRNALLGRASSAEETQFLDQPGSRF</sequence>
<reference evidence="1 2" key="1">
    <citation type="submission" date="2019-07" db="EMBL/GenBank/DDBJ databases">
        <title>Pseudomonas mangiferae sp. nov., isolated from bark of mango tree in Thailand.</title>
        <authorList>
            <person name="Srisuk N."/>
            <person name="Anurat P."/>
        </authorList>
    </citation>
    <scope>NUCLEOTIDE SEQUENCE [LARGE SCALE GENOMIC DNA]</scope>
    <source>
        <strain evidence="1 2">DMKU_BBB3-04</strain>
    </source>
</reference>
<dbReference type="Proteomes" id="UP000315235">
    <property type="component" value="Unassembled WGS sequence"/>
</dbReference>
<dbReference type="AlphaFoldDB" id="A0A553GYV2"/>
<organism evidence="1 2">
    <name type="scientific">Pseudomonas mangiferae</name>
    <dbReference type="NCBI Taxonomy" id="2593654"/>
    <lineage>
        <taxon>Bacteria</taxon>
        <taxon>Pseudomonadati</taxon>
        <taxon>Pseudomonadota</taxon>
        <taxon>Gammaproteobacteria</taxon>
        <taxon>Pseudomonadales</taxon>
        <taxon>Pseudomonadaceae</taxon>
        <taxon>Pseudomonas</taxon>
    </lineage>
</organism>
<dbReference type="InterPro" id="IPR011990">
    <property type="entry name" value="TPR-like_helical_dom_sf"/>
</dbReference>
<dbReference type="SUPFAM" id="SSF48452">
    <property type="entry name" value="TPR-like"/>
    <property type="match status" value="1"/>
</dbReference>
<keyword evidence="2" id="KW-1185">Reference proteome</keyword>
<proteinExistence type="predicted"/>
<dbReference type="OrthoDB" id="7593450at2"/>
<evidence type="ECO:0000313" key="2">
    <source>
        <dbReference type="Proteomes" id="UP000315235"/>
    </source>
</evidence>
<dbReference type="RefSeq" id="WP_143488501.1">
    <property type="nucleotide sequence ID" value="NZ_VJOY01000007.1"/>
</dbReference>
<dbReference type="EMBL" id="VJOY01000007">
    <property type="protein sequence ID" value="TRX74673.1"/>
    <property type="molecule type" value="Genomic_DNA"/>
</dbReference>